<evidence type="ECO:0000313" key="1">
    <source>
        <dbReference type="EMBL" id="VTR55314.1"/>
    </source>
</evidence>
<protein>
    <submittedName>
        <fullName evidence="1">Uncharacterized protein</fullName>
    </submittedName>
</protein>
<organism evidence="1">
    <name type="scientific">Serratia fonticola</name>
    <dbReference type="NCBI Taxonomy" id="47917"/>
    <lineage>
        <taxon>Bacteria</taxon>
        <taxon>Pseudomonadati</taxon>
        <taxon>Pseudomonadota</taxon>
        <taxon>Gammaproteobacteria</taxon>
        <taxon>Enterobacterales</taxon>
        <taxon>Yersiniaceae</taxon>
        <taxon>Serratia</taxon>
    </lineage>
</organism>
<reference evidence="1" key="1">
    <citation type="submission" date="2019-05" db="EMBL/GenBank/DDBJ databases">
        <authorList>
            <consortium name="Pathogen Informatics"/>
        </authorList>
    </citation>
    <scope>NUCLEOTIDE SEQUENCE [LARGE SCALE GENOMIC DNA]</scope>
    <source>
        <strain evidence="1">NCTC12965</strain>
    </source>
</reference>
<dbReference type="EMBL" id="CABEEZ010000133">
    <property type="protein sequence ID" value="VTR55314.1"/>
    <property type="molecule type" value="Genomic_DNA"/>
</dbReference>
<gene>
    <name evidence="1" type="ORF">NCTC12965_06943</name>
</gene>
<sequence>MDCEHKVISINRSGIMQTADIYYSRGKDWSLKVVFKDQTEYEAISSDVFSCFCEIRNHFSDVVFMCKGAKRNVYPSSMCRDMSGGLIAYEFHEGKHATSEDIVPIFNFDDEDIVSPAEQKQHFLSWAQSERC</sequence>
<proteinExistence type="predicted"/>
<name>A0A4U9W8U0_SERFO</name>
<dbReference type="GeneID" id="71766638"/>
<accession>A0A4U9W8U0</accession>
<dbReference type="RefSeq" id="WP_024483700.1">
    <property type="nucleotide sequence ID" value="NZ_CAMKUH010000001.1"/>
</dbReference>
<dbReference type="AlphaFoldDB" id="A0A4U9W8U0"/>